<organism evidence="2 3">
    <name type="scientific">Candidatus Campbellbacteria bacterium RIFCSPLOWO2_02_35_12</name>
    <dbReference type="NCBI Taxonomy" id="1797580"/>
    <lineage>
        <taxon>Bacteria</taxon>
        <taxon>Candidatus Campbelliibacteriota</taxon>
    </lineage>
</organism>
<feature type="compositionally biased region" description="Polar residues" evidence="1">
    <location>
        <begin position="1"/>
        <end position="18"/>
    </location>
</feature>
<dbReference type="STRING" id="1797580.A2Z61_01025"/>
<dbReference type="AlphaFoldDB" id="A0A1F5EI26"/>
<evidence type="ECO:0000313" key="2">
    <source>
        <dbReference type="EMBL" id="OGD67041.1"/>
    </source>
</evidence>
<comment type="caution">
    <text evidence="2">The sequence shown here is derived from an EMBL/GenBank/DDBJ whole genome shotgun (WGS) entry which is preliminary data.</text>
</comment>
<proteinExistence type="predicted"/>
<gene>
    <name evidence="2" type="ORF">A2Z61_01025</name>
</gene>
<dbReference type="EMBL" id="MFAC01000014">
    <property type="protein sequence ID" value="OGD67041.1"/>
    <property type="molecule type" value="Genomic_DNA"/>
</dbReference>
<sequence>MANKNQAPGISGQNQTRPRTVLGQEEPVQGLSLDRKSLDRKPVQGQSLDGFVLGRVFLLEKVSSHYFILKSSPRLETERLKELVKFIYQEYYLNPRRT</sequence>
<accession>A0A1F5EI26</accession>
<reference evidence="2 3" key="1">
    <citation type="journal article" date="2016" name="Nat. Commun.">
        <title>Thousands of microbial genomes shed light on interconnected biogeochemical processes in an aquifer system.</title>
        <authorList>
            <person name="Anantharaman K."/>
            <person name="Brown C.T."/>
            <person name="Hug L.A."/>
            <person name="Sharon I."/>
            <person name="Castelle C.J."/>
            <person name="Probst A.J."/>
            <person name="Thomas B.C."/>
            <person name="Singh A."/>
            <person name="Wilkins M.J."/>
            <person name="Karaoz U."/>
            <person name="Brodie E.L."/>
            <person name="Williams K.H."/>
            <person name="Hubbard S.S."/>
            <person name="Banfield J.F."/>
        </authorList>
    </citation>
    <scope>NUCLEOTIDE SEQUENCE [LARGE SCALE GENOMIC DNA]</scope>
</reference>
<protein>
    <submittedName>
        <fullName evidence="2">Uncharacterized protein</fullName>
    </submittedName>
</protein>
<feature type="region of interest" description="Disordered" evidence="1">
    <location>
        <begin position="1"/>
        <end position="36"/>
    </location>
</feature>
<dbReference type="Proteomes" id="UP000186029">
    <property type="component" value="Unassembled WGS sequence"/>
</dbReference>
<name>A0A1F5EI26_9BACT</name>
<evidence type="ECO:0000256" key="1">
    <source>
        <dbReference type="SAM" id="MobiDB-lite"/>
    </source>
</evidence>
<evidence type="ECO:0000313" key="3">
    <source>
        <dbReference type="Proteomes" id="UP000186029"/>
    </source>
</evidence>